<dbReference type="EMBL" id="LR797030">
    <property type="protein sequence ID" value="CAB4183169.1"/>
    <property type="molecule type" value="Genomic_DNA"/>
</dbReference>
<name>A0A6J7X8I8_9CAUD</name>
<dbReference type="Pfam" id="PF10926">
    <property type="entry name" value="DUF2800"/>
    <property type="match status" value="1"/>
</dbReference>
<dbReference type="EMBL" id="LR797374">
    <property type="protein sequence ID" value="CAB4211426.1"/>
    <property type="molecule type" value="Genomic_DNA"/>
</dbReference>
<evidence type="ECO:0000256" key="1">
    <source>
        <dbReference type="SAM" id="MobiDB-lite"/>
    </source>
</evidence>
<evidence type="ECO:0000313" key="5">
    <source>
        <dbReference type="EMBL" id="CAB5227090.1"/>
    </source>
</evidence>
<sequence>MSGTHAALSPSGAHRWMACPGSVVLEAEFPEESSSYADEGTLAHEVAAAMLLGTDVPLTADLEMIEEVTKYVDQVKAIVAATNGTLMVEVKVDASAFIPGSWGTSDVIIVAGDELITIDLKYGRGVRVDAEGNPQTRIYNVGAYAMLNDLVGPFTRFRSMIIQPRLDHVSEEVLTLEELMDFVAEARAAAIATDTAIRAAEDQLLGDAYLNPGAKQCRWCKAKASCPALRNVVATETACDFDDLTQADLPDVSREDLSRAMLKIELIEDWCKAVRAATERALLSGETVEGWKLVEGRRGARAWTDAAAVEAVMKKQFRLKDELVYDYTLISPTTAEKRFKDNPRRWSALQELIVQKQGGPSVAPESDKRPALRLAGGAEDYEALA</sequence>
<evidence type="ECO:0008006" key="6">
    <source>
        <dbReference type="Google" id="ProtNLM"/>
    </source>
</evidence>
<dbReference type="EMBL" id="LR798376">
    <property type="protein sequence ID" value="CAB5227090.1"/>
    <property type="molecule type" value="Genomic_DNA"/>
</dbReference>
<gene>
    <name evidence="2" type="ORF">UFOVP1077_43</name>
    <name evidence="3" type="ORF">UFOVP1316_31</name>
    <name evidence="4" type="ORF">UFOVP1428_40</name>
    <name evidence="5" type="ORF">UFOVP1526_4</name>
</gene>
<evidence type="ECO:0000313" key="4">
    <source>
        <dbReference type="EMBL" id="CAB4211426.1"/>
    </source>
</evidence>
<organism evidence="5">
    <name type="scientific">uncultured Caudovirales phage</name>
    <dbReference type="NCBI Taxonomy" id="2100421"/>
    <lineage>
        <taxon>Viruses</taxon>
        <taxon>Duplodnaviria</taxon>
        <taxon>Heunggongvirae</taxon>
        <taxon>Uroviricota</taxon>
        <taxon>Caudoviricetes</taxon>
        <taxon>Peduoviridae</taxon>
        <taxon>Maltschvirus</taxon>
        <taxon>Maltschvirus maltsch</taxon>
    </lineage>
</organism>
<dbReference type="InterPro" id="IPR021229">
    <property type="entry name" value="DUF2800"/>
</dbReference>
<reference evidence="5" key="1">
    <citation type="submission" date="2020-05" db="EMBL/GenBank/DDBJ databases">
        <authorList>
            <person name="Chiriac C."/>
            <person name="Salcher M."/>
            <person name="Ghai R."/>
            <person name="Kavagutti S V."/>
        </authorList>
    </citation>
    <scope>NUCLEOTIDE SEQUENCE</scope>
</reference>
<proteinExistence type="predicted"/>
<dbReference type="EMBL" id="LR797268">
    <property type="protein sequence ID" value="CAB4197775.1"/>
    <property type="molecule type" value="Genomic_DNA"/>
</dbReference>
<evidence type="ECO:0000313" key="3">
    <source>
        <dbReference type="EMBL" id="CAB4197775.1"/>
    </source>
</evidence>
<protein>
    <recommendedName>
        <fullName evidence="6">DUF2800 domain-containing protein</fullName>
    </recommendedName>
</protein>
<feature type="region of interest" description="Disordered" evidence="1">
    <location>
        <begin position="357"/>
        <end position="385"/>
    </location>
</feature>
<accession>A0A6J7X8I8</accession>
<evidence type="ECO:0000313" key="2">
    <source>
        <dbReference type="EMBL" id="CAB4183169.1"/>
    </source>
</evidence>